<evidence type="ECO:0000313" key="1">
    <source>
        <dbReference type="EMBL" id="GEZ00611.1"/>
    </source>
</evidence>
<evidence type="ECO:0008006" key="2">
    <source>
        <dbReference type="Google" id="ProtNLM"/>
    </source>
</evidence>
<organism evidence="1">
    <name type="scientific">Tanacetum cinerariifolium</name>
    <name type="common">Dalmatian daisy</name>
    <name type="synonym">Chrysanthemum cinerariifolium</name>
    <dbReference type="NCBI Taxonomy" id="118510"/>
    <lineage>
        <taxon>Eukaryota</taxon>
        <taxon>Viridiplantae</taxon>
        <taxon>Streptophyta</taxon>
        <taxon>Embryophyta</taxon>
        <taxon>Tracheophyta</taxon>
        <taxon>Spermatophyta</taxon>
        <taxon>Magnoliopsida</taxon>
        <taxon>eudicotyledons</taxon>
        <taxon>Gunneridae</taxon>
        <taxon>Pentapetalae</taxon>
        <taxon>asterids</taxon>
        <taxon>campanulids</taxon>
        <taxon>Asterales</taxon>
        <taxon>Asteraceae</taxon>
        <taxon>Asteroideae</taxon>
        <taxon>Anthemideae</taxon>
        <taxon>Anthemidinae</taxon>
        <taxon>Tanacetum</taxon>
    </lineage>
</organism>
<protein>
    <recommendedName>
        <fullName evidence="2">Integrase, catalytic region, zinc finger, CCHC-type, peptidase aspartic, catalytic</fullName>
    </recommendedName>
</protein>
<comment type="caution">
    <text evidence="1">The sequence shown here is derived from an EMBL/GenBank/DDBJ whole genome shotgun (WGS) entry which is preliminary data.</text>
</comment>
<dbReference type="AlphaFoldDB" id="A0A699I0V5"/>
<reference evidence="1" key="1">
    <citation type="journal article" date="2019" name="Sci. Rep.">
        <title>Draft genome of Tanacetum cinerariifolium, the natural source of mosquito coil.</title>
        <authorList>
            <person name="Yamashiro T."/>
            <person name="Shiraishi A."/>
            <person name="Satake H."/>
            <person name="Nakayama K."/>
        </authorList>
    </citation>
    <scope>NUCLEOTIDE SEQUENCE</scope>
</reference>
<proteinExistence type="predicted"/>
<dbReference type="EMBL" id="BKCJ010231181">
    <property type="protein sequence ID" value="GEZ00611.1"/>
    <property type="molecule type" value="Genomic_DNA"/>
</dbReference>
<accession>A0A699I0V5</accession>
<name>A0A699I0V5_TANCI</name>
<gene>
    <name evidence="1" type="ORF">Tci_472584</name>
</gene>
<sequence>MQQVQVNTKFLNALSSEWSKFVTDVKLAKSLYTTNYDKLYAYLSQHERHANEQGEDPIECINKAMAFLSALASRFPTLNNQLRTSFNPRNQETIQDGRVTVQQVQGRQNQSYVDPSISEAPVAQQTIPQNPVFQTDDLDAYDSNCDDLSSTKAVLMVNLSSCDHEVLSEVPYSDVQEMRYSEQTHVDDFKDNEIHSVEQMTNHVDHLDKENQTNKMIQPTLYDGSVIAKEHTVIFVIDDEETLNLEEESQSKMLDKQNDPISIEKKIKISPIDYSKLNRIKEDCGKHFVTQKELFAEHAFWLKHSSLSETPVMSHTPFRIKAPSELPKLNAQLQEKVYAITTLKNELRKLKRKNVVNTVVSKPTPLLLQECSSLTYNLFLLDLRTIGMLMKFTMRRL</sequence>